<dbReference type="RefSeq" id="WP_182596874.1">
    <property type="nucleotide sequence ID" value="NZ_JACIVA010000055.1"/>
</dbReference>
<dbReference type="AlphaFoldDB" id="A0A7W3YPA3"/>
<accession>A0A7W3YPA3</accession>
<reference evidence="1 2" key="1">
    <citation type="submission" date="2020-07" db="EMBL/GenBank/DDBJ databases">
        <title>Description of Limosilactobacillus balticus sp. nov., Limosilactobacillus agrestis sp. nov., Limosilactobacillus albertensis sp. nov., Limosilactobacillus rudii sp. nov., Limosilactobacillus fastidiosus sp. nov., five novel Limosilactobacillus species isolated from the vertebrate gastrointestinal tract, and proposal of 6 subspecies of Limosilactobacillus reuteri adapted to the gastrointestinal tract of specific vertebrate hosts.</title>
        <authorList>
            <person name="Li F."/>
            <person name="Cheng C."/>
            <person name="Zheng J."/>
            <person name="Quevedo R.M."/>
            <person name="Li J."/>
            <person name="Roos S."/>
            <person name="Gaenzle M.G."/>
            <person name="Walter J."/>
        </authorList>
    </citation>
    <scope>NUCLEOTIDE SEQUENCE [LARGE SCALE GENOMIC DNA]</scope>
    <source>
        <strain evidence="1 2">STM2_1</strain>
    </source>
</reference>
<evidence type="ECO:0000313" key="1">
    <source>
        <dbReference type="EMBL" id="MBB1098162.1"/>
    </source>
</evidence>
<name>A0A7W3YPA3_9LACO</name>
<organism evidence="1 2">
    <name type="scientific">Limosilactobacillus rudii</name>
    <dbReference type="NCBI Taxonomy" id="2759755"/>
    <lineage>
        <taxon>Bacteria</taxon>
        <taxon>Bacillati</taxon>
        <taxon>Bacillota</taxon>
        <taxon>Bacilli</taxon>
        <taxon>Lactobacillales</taxon>
        <taxon>Lactobacillaceae</taxon>
        <taxon>Limosilactobacillus</taxon>
    </lineage>
</organism>
<proteinExistence type="predicted"/>
<evidence type="ECO:0000313" key="2">
    <source>
        <dbReference type="Proteomes" id="UP000517106"/>
    </source>
</evidence>
<keyword evidence="2" id="KW-1185">Reference proteome</keyword>
<dbReference type="EMBL" id="JACIVA010000055">
    <property type="protein sequence ID" value="MBB1098162.1"/>
    <property type="molecule type" value="Genomic_DNA"/>
</dbReference>
<sequence length="161" mass="18397">MSEFDEIFTEKNLKNSDKFVPGEKALFTSKSKEEVKKIFNLDEIPTYAAYEVVDSRSAGYAISLLFDQSSNHGNKKPLTVVAIGANPKGDNENNTARKDMKKCSLEPTRQVELKKTIYTLRDSDMYVDKFVQLDLFADRTNKAYQTMNSQTLSKNKELIKY</sequence>
<gene>
    <name evidence="1" type="ORF">H5S09_09455</name>
</gene>
<dbReference type="Proteomes" id="UP000517106">
    <property type="component" value="Unassembled WGS sequence"/>
</dbReference>
<comment type="caution">
    <text evidence="1">The sequence shown here is derived from an EMBL/GenBank/DDBJ whole genome shotgun (WGS) entry which is preliminary data.</text>
</comment>
<protein>
    <submittedName>
        <fullName evidence="1">Uncharacterized protein</fullName>
    </submittedName>
</protein>